<dbReference type="AlphaFoldDB" id="A0AAV4MG22"/>
<keyword evidence="8 10" id="KW-0472">Membrane</keyword>
<evidence type="ECO:0000256" key="8">
    <source>
        <dbReference type="ARBA" id="ARBA00023136"/>
    </source>
</evidence>
<evidence type="ECO:0000256" key="6">
    <source>
        <dbReference type="ARBA" id="ARBA00023053"/>
    </source>
</evidence>
<sequence>MLCSLRTLLLILQALCLVARALTVFPLSIFVNFFREHEITAKMMFIMWYSAIRGAVTFALALRFDFEEEKRNVIITTTLVIVLFTTIIFGGSTIPLLKCLQKRESIKKKKEDCQSEICLIKTEKLDSNFGALFRFFIRNSIYKVVKYVMGKHIGRLVIEGETIDASEAEEADLKGPRNWFAKFDADYLKPLFTVNKMDCEYGMKTQDFEFDWRKYVKGL</sequence>
<protein>
    <recommendedName>
        <fullName evidence="11">Cation/H+ exchanger transmembrane domain-containing protein</fullName>
    </recommendedName>
</protein>
<keyword evidence="5 10" id="KW-1133">Transmembrane helix</keyword>
<keyword evidence="3" id="KW-0050">Antiport</keyword>
<evidence type="ECO:0000256" key="5">
    <source>
        <dbReference type="ARBA" id="ARBA00022989"/>
    </source>
</evidence>
<dbReference type="PANTHER" id="PTHR10110">
    <property type="entry name" value="SODIUM/HYDROGEN EXCHANGER"/>
    <property type="match status" value="1"/>
</dbReference>
<dbReference type="GO" id="GO:0098719">
    <property type="term" value="P:sodium ion import across plasma membrane"/>
    <property type="evidence" value="ECO:0007669"/>
    <property type="project" value="TreeGrafter"/>
</dbReference>
<dbReference type="PANTHER" id="PTHR10110:SF191">
    <property type="entry name" value="SODIUM_HYDROGEN EXCHANGER 8"/>
    <property type="match status" value="1"/>
</dbReference>
<comment type="caution">
    <text evidence="12">The sequence shown here is derived from an EMBL/GenBank/DDBJ whole genome shotgun (WGS) entry which is preliminary data.</text>
</comment>
<evidence type="ECO:0000259" key="11">
    <source>
        <dbReference type="Pfam" id="PF00999"/>
    </source>
</evidence>
<dbReference type="GO" id="GO:0051453">
    <property type="term" value="P:regulation of intracellular pH"/>
    <property type="evidence" value="ECO:0007669"/>
    <property type="project" value="TreeGrafter"/>
</dbReference>
<evidence type="ECO:0000256" key="10">
    <source>
        <dbReference type="SAM" id="Phobius"/>
    </source>
</evidence>
<feature type="transmembrane region" description="Helical" evidence="10">
    <location>
        <begin position="45"/>
        <end position="62"/>
    </location>
</feature>
<accession>A0AAV4MG22</accession>
<dbReference type="InterPro" id="IPR018422">
    <property type="entry name" value="Cation/H_exchanger_CPA1"/>
</dbReference>
<keyword evidence="2" id="KW-0813">Transport</keyword>
<dbReference type="GO" id="GO:0012505">
    <property type="term" value="C:endomembrane system"/>
    <property type="evidence" value="ECO:0007669"/>
    <property type="project" value="UniProtKB-SubCell"/>
</dbReference>
<evidence type="ECO:0000256" key="2">
    <source>
        <dbReference type="ARBA" id="ARBA00022448"/>
    </source>
</evidence>
<keyword evidence="7" id="KW-0406">Ion transport</keyword>
<gene>
    <name evidence="12" type="primary">SLC9A8_1</name>
    <name evidence="12" type="ORF">CDAR_417911</name>
</gene>
<organism evidence="12 13">
    <name type="scientific">Caerostris darwini</name>
    <dbReference type="NCBI Taxonomy" id="1538125"/>
    <lineage>
        <taxon>Eukaryota</taxon>
        <taxon>Metazoa</taxon>
        <taxon>Ecdysozoa</taxon>
        <taxon>Arthropoda</taxon>
        <taxon>Chelicerata</taxon>
        <taxon>Arachnida</taxon>
        <taxon>Araneae</taxon>
        <taxon>Araneomorphae</taxon>
        <taxon>Entelegynae</taxon>
        <taxon>Araneoidea</taxon>
        <taxon>Araneidae</taxon>
        <taxon>Caerostris</taxon>
    </lineage>
</organism>
<evidence type="ECO:0000313" key="13">
    <source>
        <dbReference type="Proteomes" id="UP001054837"/>
    </source>
</evidence>
<dbReference type="GO" id="GO:0005886">
    <property type="term" value="C:plasma membrane"/>
    <property type="evidence" value="ECO:0007669"/>
    <property type="project" value="TreeGrafter"/>
</dbReference>
<comment type="subcellular location">
    <subcellularLocation>
        <location evidence="1">Endomembrane system</location>
        <topology evidence="1">Multi-pass membrane protein</topology>
    </subcellularLocation>
</comment>
<evidence type="ECO:0000256" key="1">
    <source>
        <dbReference type="ARBA" id="ARBA00004127"/>
    </source>
</evidence>
<feature type="transmembrane region" description="Helical" evidence="10">
    <location>
        <begin position="74"/>
        <end position="97"/>
    </location>
</feature>
<evidence type="ECO:0000256" key="9">
    <source>
        <dbReference type="ARBA" id="ARBA00023201"/>
    </source>
</evidence>
<name>A0AAV4MG22_9ARAC</name>
<reference evidence="12 13" key="1">
    <citation type="submission" date="2021-06" db="EMBL/GenBank/DDBJ databases">
        <title>Caerostris darwini draft genome.</title>
        <authorList>
            <person name="Kono N."/>
            <person name="Arakawa K."/>
        </authorList>
    </citation>
    <scope>NUCLEOTIDE SEQUENCE [LARGE SCALE GENOMIC DNA]</scope>
</reference>
<evidence type="ECO:0000256" key="3">
    <source>
        <dbReference type="ARBA" id="ARBA00022449"/>
    </source>
</evidence>
<evidence type="ECO:0000313" key="12">
    <source>
        <dbReference type="EMBL" id="GIX69764.1"/>
    </source>
</evidence>
<keyword evidence="6" id="KW-0915">Sodium</keyword>
<dbReference type="GO" id="GO:0015386">
    <property type="term" value="F:potassium:proton antiporter activity"/>
    <property type="evidence" value="ECO:0007669"/>
    <property type="project" value="TreeGrafter"/>
</dbReference>
<keyword evidence="9" id="KW-0739">Sodium transport</keyword>
<keyword evidence="13" id="KW-1185">Reference proteome</keyword>
<proteinExistence type="predicted"/>
<dbReference type="GO" id="GO:0015385">
    <property type="term" value="F:sodium:proton antiporter activity"/>
    <property type="evidence" value="ECO:0007669"/>
    <property type="project" value="InterPro"/>
</dbReference>
<dbReference type="Pfam" id="PF00999">
    <property type="entry name" value="Na_H_Exchanger"/>
    <property type="match status" value="1"/>
</dbReference>
<evidence type="ECO:0000256" key="7">
    <source>
        <dbReference type="ARBA" id="ARBA00023065"/>
    </source>
</evidence>
<dbReference type="InterPro" id="IPR006153">
    <property type="entry name" value="Cation/H_exchanger_TM"/>
</dbReference>
<dbReference type="EMBL" id="BPLQ01000302">
    <property type="protein sequence ID" value="GIX69764.1"/>
    <property type="molecule type" value="Genomic_DNA"/>
</dbReference>
<dbReference type="Proteomes" id="UP001054837">
    <property type="component" value="Unassembled WGS sequence"/>
</dbReference>
<keyword evidence="4 10" id="KW-0812">Transmembrane</keyword>
<evidence type="ECO:0000256" key="4">
    <source>
        <dbReference type="ARBA" id="ARBA00022692"/>
    </source>
</evidence>
<feature type="domain" description="Cation/H+ exchanger transmembrane" evidence="11">
    <location>
        <begin position="7"/>
        <end position="98"/>
    </location>
</feature>